<reference evidence="3 4" key="1">
    <citation type="submission" date="2024-06" db="EMBL/GenBank/DDBJ databases">
        <authorList>
            <person name="Kaempfer P."/>
            <person name="Viver T."/>
        </authorList>
    </citation>
    <scope>NUCLEOTIDE SEQUENCE [LARGE SCALE GENOMIC DNA]</scope>
    <source>
        <strain evidence="3 4">ST-75</strain>
    </source>
</reference>
<feature type="chain" id="PRO_5045656530" evidence="1">
    <location>
        <begin position="22"/>
        <end position="164"/>
    </location>
</feature>
<gene>
    <name evidence="3" type="ORF">ABS768_00875</name>
</gene>
<proteinExistence type="predicted"/>
<comment type="caution">
    <text evidence="3">The sequence shown here is derived from an EMBL/GenBank/DDBJ whole genome shotgun (WGS) entry which is preliminary data.</text>
</comment>
<name>A0ABW8Y9J6_9FLAO</name>
<evidence type="ECO:0000259" key="2">
    <source>
        <dbReference type="Pfam" id="PF04536"/>
    </source>
</evidence>
<evidence type="ECO:0000313" key="4">
    <source>
        <dbReference type="Proteomes" id="UP001629059"/>
    </source>
</evidence>
<dbReference type="PANTHER" id="PTHR30373:SF2">
    <property type="entry name" value="UPF0603 PROTEIN YGCG"/>
    <property type="match status" value="1"/>
</dbReference>
<feature type="signal peptide" evidence="1">
    <location>
        <begin position="1"/>
        <end position="21"/>
    </location>
</feature>
<sequence>MKSKIAYLVFLILIPLTFITAQEKEQETSFPSPVGYVNDFEGVFTTEQIEELEKLITDFENETGNEIAVITIDNIGNYTDFAQYSLDLSSKWGIGKADKNNGLSIVFSKTLRKIRINTGIGTQEVISDEFCLKLINDYFVPNFIEGKYFEGTKTALLILFEAWK</sequence>
<dbReference type="InterPro" id="IPR007621">
    <property type="entry name" value="TPM_dom"/>
</dbReference>
<dbReference type="Pfam" id="PF04536">
    <property type="entry name" value="TPM_phosphatase"/>
    <property type="match status" value="1"/>
</dbReference>
<feature type="domain" description="TPM" evidence="2">
    <location>
        <begin position="37"/>
        <end position="156"/>
    </location>
</feature>
<dbReference type="Proteomes" id="UP001629059">
    <property type="component" value="Unassembled WGS sequence"/>
</dbReference>
<keyword evidence="4" id="KW-1185">Reference proteome</keyword>
<accession>A0ABW8Y9J6</accession>
<evidence type="ECO:0000256" key="1">
    <source>
        <dbReference type="SAM" id="SignalP"/>
    </source>
</evidence>
<keyword evidence="1" id="KW-0732">Signal</keyword>
<dbReference type="RefSeq" id="WP_408073007.1">
    <property type="nucleotide sequence ID" value="NZ_JBELQB010000001.1"/>
</dbReference>
<evidence type="ECO:0000313" key="3">
    <source>
        <dbReference type="EMBL" id="MFL9836030.1"/>
    </source>
</evidence>
<dbReference type="Gene3D" id="3.10.310.50">
    <property type="match status" value="1"/>
</dbReference>
<dbReference type="EMBL" id="JBELQB010000001">
    <property type="protein sequence ID" value="MFL9836030.1"/>
    <property type="molecule type" value="Genomic_DNA"/>
</dbReference>
<protein>
    <submittedName>
        <fullName evidence="3">TPM domain-containing protein</fullName>
    </submittedName>
</protein>
<organism evidence="3 4">
    <name type="scientific">Flavobacterium rhizophilum</name>
    <dbReference type="NCBI Taxonomy" id="3163296"/>
    <lineage>
        <taxon>Bacteria</taxon>
        <taxon>Pseudomonadati</taxon>
        <taxon>Bacteroidota</taxon>
        <taxon>Flavobacteriia</taxon>
        <taxon>Flavobacteriales</taxon>
        <taxon>Flavobacteriaceae</taxon>
        <taxon>Flavobacterium</taxon>
    </lineage>
</organism>
<dbReference type="PANTHER" id="PTHR30373">
    <property type="entry name" value="UPF0603 PROTEIN YGCG"/>
    <property type="match status" value="1"/>
</dbReference>